<dbReference type="EMBL" id="CP009687">
    <property type="protein sequence ID" value="AKL95042.1"/>
    <property type="molecule type" value="Genomic_DNA"/>
</dbReference>
<reference evidence="1 2" key="1">
    <citation type="submission" date="2014-10" db="EMBL/GenBank/DDBJ databases">
        <title>Genome sequence of Clostridium aceticum DSM 1496.</title>
        <authorList>
            <person name="Poehlein A."/>
            <person name="Schiel-Bengelsdorf B."/>
            <person name="Gottschalk G."/>
            <person name="Duerre P."/>
            <person name="Daniel R."/>
        </authorList>
    </citation>
    <scope>NUCLEOTIDE SEQUENCE [LARGE SCALE GENOMIC DNA]</scope>
    <source>
        <strain evidence="1 2">DSM 1496</strain>
    </source>
</reference>
<dbReference type="OrthoDB" id="1956478at2"/>
<evidence type="ECO:0000313" key="1">
    <source>
        <dbReference type="EMBL" id="AKL95042.1"/>
    </source>
</evidence>
<evidence type="ECO:0000313" key="2">
    <source>
        <dbReference type="Proteomes" id="UP000035704"/>
    </source>
</evidence>
<sequence length="106" mass="11760">MSDKFLTFKRDSAFNLMGRIFSIGIAPLFFPAFWLGRYFAILFPADYQIPAETPGFVTFTSGPNVMLGILVGAGVLAISIMIWKVVCQALLIVLEAFEAYTSRPNE</sequence>
<dbReference type="KEGG" id="cace:CACET_c15930"/>
<protein>
    <submittedName>
        <fullName evidence="1">Uncharacterized protein</fullName>
    </submittedName>
</protein>
<dbReference type="RefSeq" id="WP_044823784.1">
    <property type="nucleotide sequence ID" value="NZ_CP009687.1"/>
</dbReference>
<name>A0A0D8ID90_9CLOT</name>
<dbReference type="AlphaFoldDB" id="A0A0D8ID90"/>
<keyword evidence="2" id="KW-1185">Reference proteome</keyword>
<organism evidence="1 2">
    <name type="scientific">Clostridium aceticum</name>
    <dbReference type="NCBI Taxonomy" id="84022"/>
    <lineage>
        <taxon>Bacteria</taxon>
        <taxon>Bacillati</taxon>
        <taxon>Bacillota</taxon>
        <taxon>Clostridia</taxon>
        <taxon>Eubacteriales</taxon>
        <taxon>Clostridiaceae</taxon>
        <taxon>Clostridium</taxon>
    </lineage>
</organism>
<proteinExistence type="predicted"/>
<dbReference type="PATRIC" id="fig|84022.5.peg.3047"/>
<accession>A0A0D8ID90</accession>
<gene>
    <name evidence="1" type="ORF">CACET_c15930</name>
</gene>
<dbReference type="Proteomes" id="UP000035704">
    <property type="component" value="Chromosome"/>
</dbReference>